<evidence type="ECO:0000313" key="3">
    <source>
        <dbReference type="Proteomes" id="UP000010121"/>
    </source>
</evidence>
<proteinExistence type="predicted"/>
<reference evidence="2 3" key="1">
    <citation type="submission" date="2009-08" db="EMBL/GenBank/DDBJ databases">
        <title>The draft genome of Rhodobacter sp. SW2.</title>
        <authorList>
            <consortium name="US DOE Joint Genome Institute (JGI-PGF)"/>
            <person name="Lucas S."/>
            <person name="Copeland A."/>
            <person name="Lapidus A."/>
            <person name="Glavina del Rio T."/>
            <person name="Tice H."/>
            <person name="Bruce D."/>
            <person name="Goodwin L."/>
            <person name="Pitluck S."/>
            <person name="Larimer F."/>
            <person name="Land M.L."/>
            <person name="Hauser L."/>
            <person name="Emerson D."/>
        </authorList>
    </citation>
    <scope>NUCLEOTIDE SEQUENCE [LARGE SCALE GENOMIC DNA]</scope>
    <source>
        <strain evidence="2 3">SW2</strain>
    </source>
</reference>
<accession>C8S5L7</accession>
<dbReference type="AlphaFoldDB" id="C8S5L7"/>
<evidence type="ECO:0000256" key="1">
    <source>
        <dbReference type="ARBA" id="ARBA00023002"/>
    </source>
</evidence>
<dbReference type="Gene3D" id="3.40.50.1980">
    <property type="entry name" value="Nitrogenase molybdenum iron protein domain"/>
    <property type="match status" value="1"/>
</dbReference>
<gene>
    <name evidence="2" type="ORF">Rsw2DRAFT_3346</name>
</gene>
<name>C8S5L7_9RHOB</name>
<protein>
    <submittedName>
        <fullName evidence="2">Uncharacterized protein</fullName>
    </submittedName>
</protein>
<comment type="caution">
    <text evidence="2">The sequence shown here is derived from an EMBL/GenBank/DDBJ whole genome shotgun (WGS) entry which is preliminary data.</text>
</comment>
<dbReference type="STRING" id="371731.Rsw2DRAFT_3346"/>
<sequence>MSSPFPNVGFRLLAPATADLVGQAEHGYNSPVWLVTSDRGLAARVTALVPELIVALPEPNRASAAAAWADLAEVILCEDAEEMARVFDVTVGDWVSEGDRLAVVLPVAGTEPHEIVSPFDGLVMTRRDRRFTRRGENVIKVLRQGSHPNRS</sequence>
<dbReference type="Pfam" id="PF00815">
    <property type="entry name" value="Histidinol_dh"/>
    <property type="match status" value="1"/>
</dbReference>
<dbReference type="EMBL" id="ACYY01000037">
    <property type="protein sequence ID" value="EEW23719.1"/>
    <property type="molecule type" value="Genomic_DNA"/>
</dbReference>
<dbReference type="GO" id="GO:0016616">
    <property type="term" value="F:oxidoreductase activity, acting on the CH-OH group of donors, NAD or NADP as acceptor"/>
    <property type="evidence" value="ECO:0007669"/>
    <property type="project" value="InterPro"/>
</dbReference>
<dbReference type="GO" id="GO:0046872">
    <property type="term" value="F:metal ion binding"/>
    <property type="evidence" value="ECO:0007669"/>
    <property type="project" value="InterPro"/>
</dbReference>
<dbReference type="InterPro" id="IPR012131">
    <property type="entry name" value="Hstdl_DH"/>
</dbReference>
<evidence type="ECO:0000313" key="2">
    <source>
        <dbReference type="EMBL" id="EEW23719.1"/>
    </source>
</evidence>
<keyword evidence="1" id="KW-0560">Oxidoreductase</keyword>
<dbReference type="eggNOG" id="COG0141">
    <property type="taxonomic scope" value="Bacteria"/>
</dbReference>
<keyword evidence="3" id="KW-1185">Reference proteome</keyword>
<dbReference type="GO" id="GO:0051287">
    <property type="term" value="F:NAD binding"/>
    <property type="evidence" value="ECO:0007669"/>
    <property type="project" value="InterPro"/>
</dbReference>
<dbReference type="Proteomes" id="UP000010121">
    <property type="component" value="Unassembled WGS sequence"/>
</dbReference>
<organism evidence="2 3">
    <name type="scientific">Rhodobacter ferrooxidans</name>
    <dbReference type="NCBI Taxonomy" id="371731"/>
    <lineage>
        <taxon>Bacteria</taxon>
        <taxon>Pseudomonadati</taxon>
        <taxon>Pseudomonadota</taxon>
        <taxon>Alphaproteobacteria</taxon>
        <taxon>Rhodobacterales</taxon>
        <taxon>Rhodobacter group</taxon>
        <taxon>Rhodobacter</taxon>
    </lineage>
</organism>